<keyword evidence="3" id="KW-1185">Reference proteome</keyword>
<keyword evidence="1" id="KW-0812">Transmembrane</keyword>
<proteinExistence type="predicted"/>
<dbReference type="Proteomes" id="UP000828390">
    <property type="component" value="Unassembled WGS sequence"/>
</dbReference>
<reference evidence="2" key="2">
    <citation type="submission" date="2020-11" db="EMBL/GenBank/DDBJ databases">
        <authorList>
            <person name="McCartney M.A."/>
            <person name="Auch B."/>
            <person name="Kono T."/>
            <person name="Mallez S."/>
            <person name="Becker A."/>
            <person name="Gohl D.M."/>
            <person name="Silverstein K.A.T."/>
            <person name="Koren S."/>
            <person name="Bechman K.B."/>
            <person name="Herman A."/>
            <person name="Abrahante J.E."/>
            <person name="Garbe J."/>
        </authorList>
    </citation>
    <scope>NUCLEOTIDE SEQUENCE</scope>
    <source>
        <strain evidence="2">Duluth1</strain>
        <tissue evidence="2">Whole animal</tissue>
    </source>
</reference>
<sequence length="116" mass="13003">MLANMVYDQFWHDSFIPLHSITVILQLLTLVIWSSLSVACTVKTVVLVGVFKPRGMVTLLEPLSMLEMIGVKRFTRTVTVKSVRVVETEGGLPPSLARTTNWKAHMHTILCESTHP</sequence>
<reference evidence="2" key="1">
    <citation type="journal article" date="2019" name="bioRxiv">
        <title>The Genome of the Zebra Mussel, Dreissena polymorpha: A Resource for Invasive Species Research.</title>
        <authorList>
            <person name="McCartney M.A."/>
            <person name="Auch B."/>
            <person name="Kono T."/>
            <person name="Mallez S."/>
            <person name="Zhang Y."/>
            <person name="Obille A."/>
            <person name="Becker A."/>
            <person name="Abrahante J.E."/>
            <person name="Garbe J."/>
            <person name="Badalamenti J.P."/>
            <person name="Herman A."/>
            <person name="Mangelson H."/>
            <person name="Liachko I."/>
            <person name="Sullivan S."/>
            <person name="Sone E.D."/>
            <person name="Koren S."/>
            <person name="Silverstein K.A.T."/>
            <person name="Beckman K.B."/>
            <person name="Gohl D.M."/>
        </authorList>
    </citation>
    <scope>NUCLEOTIDE SEQUENCE</scope>
    <source>
        <strain evidence="2">Duluth1</strain>
        <tissue evidence="2">Whole animal</tissue>
    </source>
</reference>
<name>A0A9D4LS81_DREPO</name>
<keyword evidence="1" id="KW-1133">Transmembrane helix</keyword>
<protein>
    <submittedName>
        <fullName evidence="2">Uncharacterized protein</fullName>
    </submittedName>
</protein>
<organism evidence="2 3">
    <name type="scientific">Dreissena polymorpha</name>
    <name type="common">Zebra mussel</name>
    <name type="synonym">Mytilus polymorpha</name>
    <dbReference type="NCBI Taxonomy" id="45954"/>
    <lineage>
        <taxon>Eukaryota</taxon>
        <taxon>Metazoa</taxon>
        <taxon>Spiralia</taxon>
        <taxon>Lophotrochozoa</taxon>
        <taxon>Mollusca</taxon>
        <taxon>Bivalvia</taxon>
        <taxon>Autobranchia</taxon>
        <taxon>Heteroconchia</taxon>
        <taxon>Euheterodonta</taxon>
        <taxon>Imparidentia</taxon>
        <taxon>Neoheterodontei</taxon>
        <taxon>Myida</taxon>
        <taxon>Dreissenoidea</taxon>
        <taxon>Dreissenidae</taxon>
        <taxon>Dreissena</taxon>
    </lineage>
</organism>
<dbReference type="AlphaFoldDB" id="A0A9D4LS81"/>
<evidence type="ECO:0000256" key="1">
    <source>
        <dbReference type="SAM" id="Phobius"/>
    </source>
</evidence>
<comment type="caution">
    <text evidence="2">The sequence shown here is derived from an EMBL/GenBank/DDBJ whole genome shotgun (WGS) entry which is preliminary data.</text>
</comment>
<evidence type="ECO:0000313" key="3">
    <source>
        <dbReference type="Proteomes" id="UP000828390"/>
    </source>
</evidence>
<dbReference type="EMBL" id="JAIWYP010000002">
    <property type="protein sequence ID" value="KAH3862812.1"/>
    <property type="molecule type" value="Genomic_DNA"/>
</dbReference>
<evidence type="ECO:0000313" key="2">
    <source>
        <dbReference type="EMBL" id="KAH3862812.1"/>
    </source>
</evidence>
<feature type="transmembrane region" description="Helical" evidence="1">
    <location>
        <begin position="20"/>
        <end position="51"/>
    </location>
</feature>
<accession>A0A9D4LS81</accession>
<keyword evidence="1" id="KW-0472">Membrane</keyword>
<gene>
    <name evidence="2" type="ORF">DPMN_025787</name>
</gene>